<name>A0AAU7JI69_9HYPH</name>
<protein>
    <submittedName>
        <fullName evidence="5">CBS domain-containing protein</fullName>
    </submittedName>
</protein>
<accession>A0AAU7JI69</accession>
<sequence length="338" mass="38606">MRISEVMTRDAAAIAPERSLREAARIMDDLNVGSLPVVHRGQVVGVVTDRDITVRATAAGRDPNVTPVFEIMTDEPHCCFEDEDVSHVVDIMEQLQVRRVPVLDRSRRLVGMVALGDLVEEHAPGAEEALGRISYPARPDRSGTPSSRARRGPAGQSSGHPSARLTDDERRELESRMRRFERDADRRDRRQWDDFRTRDDNGADLDQFERRDWEDGRFRFRDEDDVRASFGSAGQVPGEQEERREPRGGGQEGYDAYGEDYGREARFFRDDSGRSSAGQAGFGAEDRETRGIRTVAVRPRRLTEEERDPDYNRRRDQEGQDDPWMDTVRRLHARGRGR</sequence>
<dbReference type="Gene3D" id="3.10.580.10">
    <property type="entry name" value="CBS-domain"/>
    <property type="match status" value="1"/>
</dbReference>
<evidence type="ECO:0000259" key="4">
    <source>
        <dbReference type="PROSITE" id="PS51371"/>
    </source>
</evidence>
<feature type="domain" description="CBS" evidence="4">
    <location>
        <begin position="7"/>
        <end position="63"/>
    </location>
</feature>
<dbReference type="AlphaFoldDB" id="A0AAU7JI69"/>
<dbReference type="InterPro" id="IPR051257">
    <property type="entry name" value="Diverse_CBS-Domain"/>
</dbReference>
<dbReference type="SMART" id="SM00116">
    <property type="entry name" value="CBS"/>
    <property type="match status" value="2"/>
</dbReference>
<gene>
    <name evidence="5" type="ORF">ABEG18_03695</name>
</gene>
<dbReference type="RefSeq" id="WP_406856747.1">
    <property type="nucleotide sequence ID" value="NZ_CP157484.1"/>
</dbReference>
<reference evidence="5" key="1">
    <citation type="submission" date="2024-05" db="EMBL/GenBank/DDBJ databases">
        <authorList>
            <person name="Kim S."/>
            <person name="Heo J."/>
            <person name="Choi H."/>
            <person name="Choi Y."/>
            <person name="Kwon S.-W."/>
            <person name="Kim Y."/>
        </authorList>
    </citation>
    <scope>NUCLEOTIDE SEQUENCE</scope>
    <source>
        <strain evidence="5">KACC 23698</strain>
    </source>
</reference>
<dbReference type="PROSITE" id="PS51371">
    <property type="entry name" value="CBS"/>
    <property type="match status" value="2"/>
</dbReference>
<dbReference type="SUPFAM" id="SSF54631">
    <property type="entry name" value="CBS-domain pair"/>
    <property type="match status" value="1"/>
</dbReference>
<dbReference type="PANTHER" id="PTHR43080:SF2">
    <property type="entry name" value="CBS DOMAIN-CONTAINING PROTEIN"/>
    <property type="match status" value="1"/>
</dbReference>
<dbReference type="Pfam" id="PF00571">
    <property type="entry name" value="CBS"/>
    <property type="match status" value="2"/>
</dbReference>
<dbReference type="CDD" id="cd04622">
    <property type="entry name" value="CBS_pair_HRP1_like"/>
    <property type="match status" value="1"/>
</dbReference>
<dbReference type="PANTHER" id="PTHR43080">
    <property type="entry name" value="CBS DOMAIN-CONTAINING PROTEIN CBSX3, MITOCHONDRIAL"/>
    <property type="match status" value="1"/>
</dbReference>
<proteinExistence type="predicted"/>
<keyword evidence="1 2" id="KW-0129">CBS domain</keyword>
<evidence type="ECO:0000256" key="1">
    <source>
        <dbReference type="ARBA" id="ARBA00023122"/>
    </source>
</evidence>
<evidence type="ECO:0000256" key="3">
    <source>
        <dbReference type="SAM" id="MobiDB-lite"/>
    </source>
</evidence>
<dbReference type="InterPro" id="IPR046342">
    <property type="entry name" value="CBS_dom_sf"/>
</dbReference>
<organism evidence="5">
    <name type="scientific">Alsobacter sp. KACC 23698</name>
    <dbReference type="NCBI Taxonomy" id="3149229"/>
    <lineage>
        <taxon>Bacteria</taxon>
        <taxon>Pseudomonadati</taxon>
        <taxon>Pseudomonadota</taxon>
        <taxon>Alphaproteobacteria</taxon>
        <taxon>Hyphomicrobiales</taxon>
        <taxon>Alsobacteraceae</taxon>
        <taxon>Alsobacter</taxon>
    </lineage>
</organism>
<feature type="domain" description="CBS" evidence="4">
    <location>
        <begin position="72"/>
        <end position="128"/>
    </location>
</feature>
<evidence type="ECO:0000256" key="2">
    <source>
        <dbReference type="PROSITE-ProRule" id="PRU00703"/>
    </source>
</evidence>
<dbReference type="EMBL" id="CP157484">
    <property type="protein sequence ID" value="XBO39895.1"/>
    <property type="molecule type" value="Genomic_DNA"/>
</dbReference>
<evidence type="ECO:0000313" key="5">
    <source>
        <dbReference type="EMBL" id="XBO39895.1"/>
    </source>
</evidence>
<feature type="compositionally biased region" description="Basic and acidic residues" evidence="3">
    <location>
        <begin position="301"/>
        <end position="318"/>
    </location>
</feature>
<feature type="region of interest" description="Disordered" evidence="3">
    <location>
        <begin position="224"/>
        <end position="338"/>
    </location>
</feature>
<feature type="compositionally biased region" description="Basic and acidic residues" evidence="3">
    <location>
        <begin position="260"/>
        <end position="273"/>
    </location>
</feature>
<feature type="region of interest" description="Disordered" evidence="3">
    <location>
        <begin position="130"/>
        <end position="172"/>
    </location>
</feature>
<dbReference type="InterPro" id="IPR000644">
    <property type="entry name" value="CBS_dom"/>
</dbReference>